<organism evidence="1">
    <name type="scientific">marine metagenome</name>
    <dbReference type="NCBI Taxonomy" id="408172"/>
    <lineage>
        <taxon>unclassified sequences</taxon>
        <taxon>metagenomes</taxon>
        <taxon>ecological metagenomes</taxon>
    </lineage>
</organism>
<proteinExistence type="predicted"/>
<name>A0A382WS12_9ZZZZ</name>
<evidence type="ECO:0000313" key="1">
    <source>
        <dbReference type="EMBL" id="SVD61636.1"/>
    </source>
</evidence>
<reference evidence="1" key="1">
    <citation type="submission" date="2018-05" db="EMBL/GenBank/DDBJ databases">
        <authorList>
            <person name="Lanie J.A."/>
            <person name="Ng W.-L."/>
            <person name="Kazmierczak K.M."/>
            <person name="Andrzejewski T.M."/>
            <person name="Davidsen T.M."/>
            <person name="Wayne K.J."/>
            <person name="Tettelin H."/>
            <person name="Glass J.I."/>
            <person name="Rusch D."/>
            <person name="Podicherti R."/>
            <person name="Tsui H.-C.T."/>
            <person name="Winkler M.E."/>
        </authorList>
    </citation>
    <scope>NUCLEOTIDE SEQUENCE</scope>
</reference>
<gene>
    <name evidence="1" type="ORF">METZ01_LOCUS414490</name>
</gene>
<protein>
    <submittedName>
        <fullName evidence="1">Uncharacterized protein</fullName>
    </submittedName>
</protein>
<dbReference type="EMBL" id="UINC01162082">
    <property type="protein sequence ID" value="SVD61636.1"/>
    <property type="molecule type" value="Genomic_DNA"/>
</dbReference>
<feature type="non-terminal residue" evidence="1">
    <location>
        <position position="1"/>
    </location>
</feature>
<dbReference type="AlphaFoldDB" id="A0A382WS12"/>
<accession>A0A382WS12</accession>
<sequence>LLQKRLCTRVMSMTAAITIPWRCPINMTHHQDSFLLRH</sequence>
<feature type="non-terminal residue" evidence="1">
    <location>
        <position position="38"/>
    </location>
</feature>